<evidence type="ECO:0000313" key="4">
    <source>
        <dbReference type="Proteomes" id="UP000178485"/>
    </source>
</evidence>
<dbReference type="AlphaFoldDB" id="A0A1G4GBA6"/>
<keyword evidence="1" id="KW-0175">Coiled coil</keyword>
<dbReference type="Proteomes" id="UP000178485">
    <property type="component" value="Chromosome i"/>
</dbReference>
<keyword evidence="2" id="KW-0472">Membrane</keyword>
<name>A0A1G4GBA6_9BACT</name>
<evidence type="ECO:0000313" key="3">
    <source>
        <dbReference type="EMBL" id="SCM59809.1"/>
    </source>
</evidence>
<dbReference type="STRING" id="1642646.ING2E5A_3017"/>
<evidence type="ECO:0000256" key="2">
    <source>
        <dbReference type="SAM" id="Phobius"/>
    </source>
</evidence>
<sequence length="112" mass="13716">MGMFFFYNNRKPRKFNYTPVFFDPEKEERKEQMEKRIRRIREELAREEGKTIETPPQPGNTDFGEAFLSQTRFLKKRKEKEKEGKKPFYSSNFTILLLIIILMVIFYFVFLR</sequence>
<dbReference type="RefSeq" id="WP_071138031.1">
    <property type="nucleotide sequence ID" value="NZ_DUQN01000006.1"/>
</dbReference>
<gene>
    <name evidence="3" type="ORF">ING2E5A_3017</name>
</gene>
<feature type="coiled-coil region" evidence="1">
    <location>
        <begin position="23"/>
        <end position="50"/>
    </location>
</feature>
<keyword evidence="2" id="KW-0812">Transmembrane</keyword>
<proteinExistence type="predicted"/>
<keyword evidence="2" id="KW-1133">Transmembrane helix</keyword>
<dbReference type="KEGG" id="pmuc:ING2E5A_3017"/>
<organism evidence="3 4">
    <name type="scientific">Petrimonas mucosa</name>
    <dbReference type="NCBI Taxonomy" id="1642646"/>
    <lineage>
        <taxon>Bacteria</taxon>
        <taxon>Pseudomonadati</taxon>
        <taxon>Bacteroidota</taxon>
        <taxon>Bacteroidia</taxon>
        <taxon>Bacteroidales</taxon>
        <taxon>Dysgonomonadaceae</taxon>
        <taxon>Petrimonas</taxon>
    </lineage>
</organism>
<dbReference type="EMBL" id="LT608328">
    <property type="protein sequence ID" value="SCM59809.1"/>
    <property type="molecule type" value="Genomic_DNA"/>
</dbReference>
<protein>
    <submittedName>
        <fullName evidence="3">Uncharacterized protein</fullName>
    </submittedName>
</protein>
<feature type="transmembrane region" description="Helical" evidence="2">
    <location>
        <begin position="88"/>
        <end position="110"/>
    </location>
</feature>
<evidence type="ECO:0000256" key="1">
    <source>
        <dbReference type="SAM" id="Coils"/>
    </source>
</evidence>
<accession>A0A1G4GBA6</accession>
<keyword evidence="4" id="KW-1185">Reference proteome</keyword>
<reference evidence="3 4" key="1">
    <citation type="submission" date="2016-08" db="EMBL/GenBank/DDBJ databases">
        <authorList>
            <person name="Seilhamer J.J."/>
        </authorList>
    </citation>
    <scope>NUCLEOTIDE SEQUENCE [LARGE SCALE GENOMIC DNA]</scope>
    <source>
        <strain evidence="3">ING2-E5A</strain>
    </source>
</reference>